<comment type="caution">
    <text evidence="1">The sequence shown here is derived from an EMBL/GenBank/DDBJ whole genome shotgun (WGS) entry which is preliminary data.</text>
</comment>
<dbReference type="EMBL" id="CABMJJ010000009">
    <property type="protein sequence ID" value="VVC04501.1"/>
    <property type="molecule type" value="Genomic_DNA"/>
</dbReference>
<organism evidence="1 2">
    <name type="scientific">Candidatus Bilamarchaeum dharawalense</name>
    <dbReference type="NCBI Taxonomy" id="2885759"/>
    <lineage>
        <taxon>Archaea</taxon>
        <taxon>Candidatus Micrarchaeota</taxon>
        <taxon>Candidatus Micrarchaeia</taxon>
        <taxon>Candidatus Anstonellales</taxon>
        <taxon>Candidatus Bilamarchaeaceae</taxon>
        <taxon>Candidatus Bilamarchaeum</taxon>
    </lineage>
</organism>
<evidence type="ECO:0000313" key="1">
    <source>
        <dbReference type="EMBL" id="VVC04501.1"/>
    </source>
</evidence>
<dbReference type="AlphaFoldDB" id="A0A5E4LSD9"/>
<sequence>MGYCKRCIMPDTKPDLYFDEEGVCIACKASDYKHDKIDWKARKKEFENLLDRYRSRDPSKYDCIVPTSGGKDSTYQAFVMKHVFNMNPLCVHFEPTYPSEIGRQNLENMRNLGLDVLSFKPNPHIYTKICREAFTKVGDHEWPNHVGIFTVPVRVAVQYNIPLLLWGENSQLEYGGPMDAAKKEALNRRWLEEFGGLLGLRVNDLNHVGISEADLKPYVYPSEDELKKVGISGVFLGYYFKWDARRQVELVKKVGFNVRTGPVEGTYVNYENLDDEIVSIHDYFKYIKFGFGRASDHTSLDIRNSRLSRADALKLLAKYDGKLFSDRVAMFCKRFAMSKQEFFTVVEKYANKSIFKVDDNGKLIWENGQLVNLMLQKELERNHIVSSQFKDTSPILTQIDNIVKNQITKEGYVTGLIDAKNFDTKFGNWQHQFS</sequence>
<name>A0A5E4LSD9_9ARCH</name>
<protein>
    <recommendedName>
        <fullName evidence="3">N-acetyl sugar amidotransferase</fullName>
    </recommendedName>
</protein>
<accession>A0A5E4LSD9</accession>
<dbReference type="SUPFAM" id="SSF52402">
    <property type="entry name" value="Adenine nucleotide alpha hydrolases-like"/>
    <property type="match status" value="1"/>
</dbReference>
<dbReference type="NCBIfam" id="TIGR03573">
    <property type="entry name" value="WbuX"/>
    <property type="match status" value="1"/>
</dbReference>
<dbReference type="InterPro" id="IPR020022">
    <property type="entry name" value="N-acetyl_sugar_amidoTrfase"/>
</dbReference>
<proteinExistence type="predicted"/>
<evidence type="ECO:0008006" key="3">
    <source>
        <dbReference type="Google" id="ProtNLM"/>
    </source>
</evidence>
<evidence type="ECO:0000313" key="2">
    <source>
        <dbReference type="Proteomes" id="UP000789941"/>
    </source>
</evidence>
<gene>
    <name evidence="1" type="ORF">LFW2832_00990</name>
</gene>
<dbReference type="Proteomes" id="UP000789941">
    <property type="component" value="Unassembled WGS sequence"/>
</dbReference>
<reference evidence="1 2" key="1">
    <citation type="submission" date="2019-08" db="EMBL/GenBank/DDBJ databases">
        <authorList>
            <person name="Vazquez-Campos X."/>
        </authorList>
    </citation>
    <scope>NUCLEOTIDE SEQUENCE [LARGE SCALE GENOMIC DNA]</scope>
    <source>
        <strain evidence="1">LFW-283_2</strain>
    </source>
</reference>